<feature type="chain" id="PRO_5041961000" description="DUF7707 domain-containing protein" evidence="2">
    <location>
        <begin position="20"/>
        <end position="190"/>
    </location>
</feature>
<dbReference type="Proteomes" id="UP001201980">
    <property type="component" value="Unassembled WGS sequence"/>
</dbReference>
<keyword evidence="2" id="KW-0732">Signal</keyword>
<keyword evidence="5" id="KW-1185">Reference proteome</keyword>
<evidence type="ECO:0000313" key="4">
    <source>
        <dbReference type="EMBL" id="KAJ2893252.1"/>
    </source>
</evidence>
<name>A0AAD5RGD6_9PEZI</name>
<gene>
    <name evidence="4" type="ORF">MKZ38_008866</name>
</gene>
<organism evidence="4 5">
    <name type="scientific">Zalerion maritima</name>
    <dbReference type="NCBI Taxonomy" id="339359"/>
    <lineage>
        <taxon>Eukaryota</taxon>
        <taxon>Fungi</taxon>
        <taxon>Dikarya</taxon>
        <taxon>Ascomycota</taxon>
        <taxon>Pezizomycotina</taxon>
        <taxon>Sordariomycetes</taxon>
        <taxon>Lulworthiomycetidae</taxon>
        <taxon>Lulworthiales</taxon>
        <taxon>Lulworthiaceae</taxon>
        <taxon>Zalerion</taxon>
    </lineage>
</organism>
<evidence type="ECO:0000313" key="5">
    <source>
        <dbReference type="Proteomes" id="UP001201980"/>
    </source>
</evidence>
<feature type="domain" description="DUF7707" evidence="3">
    <location>
        <begin position="22"/>
        <end position="124"/>
    </location>
</feature>
<protein>
    <recommendedName>
        <fullName evidence="3">DUF7707 domain-containing protein</fullName>
    </recommendedName>
</protein>
<reference evidence="4" key="1">
    <citation type="submission" date="2022-07" db="EMBL/GenBank/DDBJ databases">
        <title>Draft genome sequence of Zalerion maritima ATCC 34329, a (micro)plastics degrading marine fungus.</title>
        <authorList>
            <person name="Paco A."/>
            <person name="Goncalves M.F.M."/>
            <person name="Rocha-Santos T.A.P."/>
            <person name="Alves A."/>
        </authorList>
    </citation>
    <scope>NUCLEOTIDE SEQUENCE</scope>
    <source>
        <strain evidence="4">ATCC 34329</strain>
    </source>
</reference>
<accession>A0AAD5RGD6</accession>
<feature type="region of interest" description="Disordered" evidence="1">
    <location>
        <begin position="124"/>
        <end position="162"/>
    </location>
</feature>
<dbReference type="Pfam" id="PF24808">
    <property type="entry name" value="DUF7707"/>
    <property type="match status" value="1"/>
</dbReference>
<evidence type="ECO:0000256" key="1">
    <source>
        <dbReference type="SAM" id="MobiDB-lite"/>
    </source>
</evidence>
<proteinExistence type="predicted"/>
<feature type="compositionally biased region" description="Low complexity" evidence="1">
    <location>
        <begin position="125"/>
        <end position="144"/>
    </location>
</feature>
<dbReference type="InterPro" id="IPR056124">
    <property type="entry name" value="DUF7707"/>
</dbReference>
<dbReference type="AlphaFoldDB" id="A0AAD5RGD6"/>
<evidence type="ECO:0000256" key="2">
    <source>
        <dbReference type="SAM" id="SignalP"/>
    </source>
</evidence>
<comment type="caution">
    <text evidence="4">The sequence shown here is derived from an EMBL/GenBank/DDBJ whole genome shotgun (WGS) entry which is preliminary data.</text>
</comment>
<sequence length="190" mass="19988">MRFSTSTFVTALLVTVAKADYIIDPETVSESNREYWCQSEVSTCPLICEQINSGDTLVNDCDPETLTYGCICSNGLAPNVSEYTLTLPYFTCVEWGTQCVEDCGSNNACANSCREDHPCGAQEPTAANSTTTATSASSSSTSTSESEDAIHTSVLGEDDGDSNSNSAIAMGRSYGLAMVAGGLFVGFALL</sequence>
<dbReference type="EMBL" id="JAKWBI020000636">
    <property type="protein sequence ID" value="KAJ2893252.1"/>
    <property type="molecule type" value="Genomic_DNA"/>
</dbReference>
<dbReference type="PANTHER" id="PTHR38118">
    <property type="entry name" value="ANCHORED CELL WALL PROTEIN 11-RELATED"/>
    <property type="match status" value="1"/>
</dbReference>
<evidence type="ECO:0000259" key="3">
    <source>
        <dbReference type="Pfam" id="PF24808"/>
    </source>
</evidence>
<feature type="signal peptide" evidence="2">
    <location>
        <begin position="1"/>
        <end position="19"/>
    </location>
</feature>
<dbReference type="PANTHER" id="PTHR38118:SF2">
    <property type="entry name" value="CDP-ALCOHOL PHOSPHATIDYLTRANSFERASE PROTEIN"/>
    <property type="match status" value="1"/>
</dbReference>